<sequence length="343" mass="39711">MEEKKSNRHLISQGDQYLEYLMSLEFKKIFDDINQNMSELNLNLQKIQFGFGECFKLWENLVNDVSYSLTKSPYAFHHRLGELNWVLPTKICDIPRDLLDSNTLSDDIVTLYMRDNAKIFNRVVSDIHDRLSTEFQKKVFSESILTFNAKLYHCCCISLSPLIESLLIDQNNVMKTKINKMFQNTYQKVFHIEIADPNALLLLSLRGFIENYSAHKMFSEAEPAHLNRHWLLHGRMTEHLTKYHCLQLFGALWGLTELTHYLEDEAGTVDDVGINVGINERQVLEEISKNPLATAKNISQNAGITDRQVERILSQLKEKGVIRRVGSKKTGHWEVVLEGDLHE</sequence>
<evidence type="ECO:0000313" key="1">
    <source>
        <dbReference type="EMBL" id="MDV0441727.1"/>
    </source>
</evidence>
<organism evidence="1 2">
    <name type="scientific">Methanorbis furvi</name>
    <dbReference type="NCBI Taxonomy" id="3028299"/>
    <lineage>
        <taxon>Archaea</taxon>
        <taxon>Methanobacteriati</taxon>
        <taxon>Methanobacteriota</taxon>
        <taxon>Stenosarchaea group</taxon>
        <taxon>Methanomicrobia</taxon>
        <taxon>Methanomicrobiales</taxon>
        <taxon>Methanocorpusculaceae</taxon>
        <taxon>Methanorbis</taxon>
    </lineage>
</organism>
<evidence type="ECO:0000313" key="2">
    <source>
        <dbReference type="Proteomes" id="UP001273136"/>
    </source>
</evidence>
<dbReference type="SUPFAM" id="SSF46785">
    <property type="entry name" value="Winged helix' DNA-binding domain"/>
    <property type="match status" value="1"/>
</dbReference>
<comment type="caution">
    <text evidence="1">The sequence shown here is derived from an EMBL/GenBank/DDBJ whole genome shotgun (WGS) entry which is preliminary data.</text>
</comment>
<protein>
    <submittedName>
        <fullName evidence="1">Uncharacterized protein</fullName>
    </submittedName>
</protein>
<dbReference type="Gene3D" id="1.10.10.10">
    <property type="entry name" value="Winged helix-like DNA-binding domain superfamily/Winged helix DNA-binding domain"/>
    <property type="match status" value="1"/>
</dbReference>
<keyword evidence="2" id="KW-1185">Reference proteome</keyword>
<dbReference type="Pfam" id="PF13412">
    <property type="entry name" value="HTH_24"/>
    <property type="match status" value="1"/>
</dbReference>
<name>A0AAE4MAT2_9EURY</name>
<gene>
    <name evidence="1" type="ORF">McpAg1_09370</name>
</gene>
<dbReference type="EMBL" id="JAWDKA010000004">
    <property type="protein sequence ID" value="MDV0441727.1"/>
    <property type="molecule type" value="Genomic_DNA"/>
</dbReference>
<accession>A0AAE4MAT2</accession>
<dbReference type="InterPro" id="IPR036388">
    <property type="entry name" value="WH-like_DNA-bd_sf"/>
</dbReference>
<dbReference type="RefSeq" id="WP_338094130.1">
    <property type="nucleotide sequence ID" value="NZ_JAWDKA010000004.1"/>
</dbReference>
<dbReference type="InterPro" id="IPR036390">
    <property type="entry name" value="WH_DNA-bd_sf"/>
</dbReference>
<proteinExistence type="predicted"/>
<dbReference type="Proteomes" id="UP001273136">
    <property type="component" value="Unassembled WGS sequence"/>
</dbReference>
<reference evidence="1" key="1">
    <citation type="submission" date="2023-06" db="EMBL/GenBank/DDBJ databases">
        <title>Genome sequence of Methancorpusculaceae sp. Ag1.</title>
        <authorList>
            <person name="Protasov E."/>
            <person name="Platt K."/>
            <person name="Poehlein A."/>
            <person name="Daniel R."/>
            <person name="Brune A."/>
        </authorList>
    </citation>
    <scope>NUCLEOTIDE SEQUENCE</scope>
    <source>
        <strain evidence="1">Ag1</strain>
    </source>
</reference>
<dbReference type="AlphaFoldDB" id="A0AAE4MAT2"/>